<keyword evidence="3" id="KW-0282">Flagellum</keyword>
<keyword evidence="3" id="KW-0966">Cell projection</keyword>
<dbReference type="InterPro" id="IPR017585">
    <property type="entry name" value="SAF_FlgA"/>
</dbReference>
<keyword evidence="3" id="KW-0969">Cilium</keyword>
<evidence type="ECO:0000259" key="2">
    <source>
        <dbReference type="Pfam" id="PF13144"/>
    </source>
</evidence>
<organism evidence="3 4">
    <name type="scientific">Rhizorhabdus dicambivorans</name>
    <dbReference type="NCBI Taxonomy" id="1850238"/>
    <lineage>
        <taxon>Bacteria</taxon>
        <taxon>Pseudomonadati</taxon>
        <taxon>Pseudomonadota</taxon>
        <taxon>Alphaproteobacteria</taxon>
        <taxon>Sphingomonadales</taxon>
        <taxon>Sphingomonadaceae</taxon>
        <taxon>Rhizorhabdus</taxon>
    </lineage>
</organism>
<evidence type="ECO:0000313" key="3">
    <source>
        <dbReference type="EMBL" id="PCE41202.1"/>
    </source>
</evidence>
<dbReference type="RefSeq" id="WP_083216109.1">
    <property type="nucleotide sequence ID" value="NZ_CP023449.1"/>
</dbReference>
<dbReference type="EMBL" id="NWUF01000017">
    <property type="protein sequence ID" value="PCE41202.1"/>
    <property type="molecule type" value="Genomic_DNA"/>
</dbReference>
<dbReference type="OrthoDB" id="7408548at2"/>
<accession>A0A2A4FU40</accession>
<dbReference type="Gene3D" id="2.30.30.760">
    <property type="match status" value="1"/>
</dbReference>
<sequence length="192" mass="19715">MNWSIAAMRTAMTALSLGLFLGLAAAPLSAQSALPPAQDLDQLERMVIATLGADIGAPGGPMAPIDRRMRLAACAGGIQIDPPSPGAVTVRCTTSGWRIRVPLTRPGTSYAQGNPVYGGGQQGQPALSNAAIRKGDPVQLIAQGSAFSISVDATAMEDANVGNRMRVTTAAKGGIMFAEVLDAGKVRLIGFK</sequence>
<feature type="signal peptide" evidence="1">
    <location>
        <begin position="1"/>
        <end position="30"/>
    </location>
</feature>
<proteinExistence type="predicted"/>
<dbReference type="KEGG" id="rdi:CMV14_08585"/>
<keyword evidence="1" id="KW-0732">Signal</keyword>
<gene>
    <name evidence="3" type="ORF">COO09_16120</name>
</gene>
<protein>
    <submittedName>
        <fullName evidence="3">Flagellar protein</fullName>
    </submittedName>
</protein>
<comment type="caution">
    <text evidence="3">The sequence shown here is derived from an EMBL/GenBank/DDBJ whole genome shotgun (WGS) entry which is preliminary data.</text>
</comment>
<dbReference type="Pfam" id="PF13144">
    <property type="entry name" value="ChapFlgA"/>
    <property type="match status" value="1"/>
</dbReference>
<reference evidence="3 4" key="1">
    <citation type="submission" date="2017-09" db="EMBL/GenBank/DDBJ databases">
        <title>The Catabolism of 3,6-Dichlorosalicylic acid is Initiated by the Cytochrome P450 Monooxygenase DsmABC in Rhizorhabdus dicambivorans Ndbn-20.</title>
        <authorList>
            <person name="Na L."/>
        </authorList>
    </citation>
    <scope>NUCLEOTIDE SEQUENCE [LARGE SCALE GENOMIC DNA]</scope>
    <source>
        <strain evidence="3 4">Ndbn-20m</strain>
    </source>
</reference>
<feature type="chain" id="PRO_5012856382" evidence="1">
    <location>
        <begin position="31"/>
        <end position="192"/>
    </location>
</feature>
<evidence type="ECO:0000313" key="4">
    <source>
        <dbReference type="Proteomes" id="UP000218934"/>
    </source>
</evidence>
<dbReference type="Proteomes" id="UP000218934">
    <property type="component" value="Unassembled WGS sequence"/>
</dbReference>
<feature type="domain" description="Flagella basal body P-ring formation protein FlgA SAF" evidence="2">
    <location>
        <begin position="129"/>
        <end position="187"/>
    </location>
</feature>
<name>A0A2A4FU40_9SPHN</name>
<dbReference type="AlphaFoldDB" id="A0A2A4FU40"/>
<evidence type="ECO:0000256" key="1">
    <source>
        <dbReference type="SAM" id="SignalP"/>
    </source>
</evidence>
<keyword evidence="4" id="KW-1185">Reference proteome</keyword>